<reference evidence="1" key="1">
    <citation type="submission" date="2021-02" db="EMBL/GenBank/DDBJ databases">
        <authorList>
            <person name="Nowell W R."/>
        </authorList>
    </citation>
    <scope>NUCLEOTIDE SEQUENCE</scope>
</reference>
<proteinExistence type="predicted"/>
<dbReference type="AlphaFoldDB" id="A0A813QDE3"/>
<dbReference type="InterPro" id="IPR032075">
    <property type="entry name" value="PI-PLC-C1"/>
</dbReference>
<keyword evidence="3" id="KW-1185">Reference proteome</keyword>
<evidence type="ECO:0000313" key="3">
    <source>
        <dbReference type="Proteomes" id="UP000663832"/>
    </source>
</evidence>
<dbReference type="OrthoDB" id="2017497at2759"/>
<dbReference type="SUPFAM" id="SSF51695">
    <property type="entry name" value="PLC-like phosphodiesterases"/>
    <property type="match status" value="1"/>
</dbReference>
<dbReference type="Proteomes" id="UP000663832">
    <property type="component" value="Unassembled WGS sequence"/>
</dbReference>
<evidence type="ECO:0000313" key="4">
    <source>
        <dbReference type="Proteomes" id="UP000663877"/>
    </source>
</evidence>
<sequence>MYKNDECSKLKMIKLNSNDNQILNVSKIDKRLKLNDYTILGTHNSYHLENFFYKYSHKSLTKQLLFGIRQIELDIHLMKNNNLIYHLQIFDDKTNCYCFKHCLMKIKEFTSKYKYHYPIYLFIEIKQMFYEDIFTGLTGGVKCQHFQQIKKEILEIFSYQTLILPKQIQGNQKSIKIALKKQKQKQIQGDFIYRNYGWPPISTSLGKLIPVFLDDVHNIVVDLYYQCSSIRNFFFISQKNQNLPYSSIITISNSIKDKQILIDSHQNGFLIRLLLAYGNKNIFQTYQLTKHYGIHIISSDSIQCSRTLLCQSLAKDFKHSTILCNKYSSPHFCNSSISFFQKKIK</sequence>
<dbReference type="InterPro" id="IPR017946">
    <property type="entry name" value="PLC-like_Pdiesterase_TIM-brl"/>
</dbReference>
<evidence type="ECO:0000313" key="2">
    <source>
        <dbReference type="EMBL" id="CAF1030583.1"/>
    </source>
</evidence>
<dbReference type="Proteomes" id="UP000663877">
    <property type="component" value="Unassembled WGS sequence"/>
</dbReference>
<dbReference type="Pfam" id="PF16670">
    <property type="entry name" value="PI-PLC-C1"/>
    <property type="match status" value="1"/>
</dbReference>
<organism evidence="1 4">
    <name type="scientific">Adineta steineri</name>
    <dbReference type="NCBI Taxonomy" id="433720"/>
    <lineage>
        <taxon>Eukaryota</taxon>
        <taxon>Metazoa</taxon>
        <taxon>Spiralia</taxon>
        <taxon>Gnathifera</taxon>
        <taxon>Rotifera</taxon>
        <taxon>Eurotatoria</taxon>
        <taxon>Bdelloidea</taxon>
        <taxon>Adinetida</taxon>
        <taxon>Adinetidae</taxon>
        <taxon>Adineta</taxon>
    </lineage>
</organism>
<name>A0A813QDE3_9BILA</name>
<gene>
    <name evidence="1" type="ORF">BJG266_LOCUS3275</name>
    <name evidence="2" type="ORF">QVE165_LOCUS16516</name>
</gene>
<accession>A0A813QDE3</accession>
<dbReference type="EMBL" id="CAJNOM010000093">
    <property type="protein sequence ID" value="CAF1030583.1"/>
    <property type="molecule type" value="Genomic_DNA"/>
</dbReference>
<evidence type="ECO:0000313" key="1">
    <source>
        <dbReference type="EMBL" id="CAF0765741.1"/>
    </source>
</evidence>
<comment type="caution">
    <text evidence="1">The sequence shown here is derived from an EMBL/GenBank/DDBJ whole genome shotgun (WGS) entry which is preliminary data.</text>
</comment>
<dbReference type="GO" id="GO:0006629">
    <property type="term" value="P:lipid metabolic process"/>
    <property type="evidence" value="ECO:0007669"/>
    <property type="project" value="InterPro"/>
</dbReference>
<dbReference type="PROSITE" id="PS50007">
    <property type="entry name" value="PIPLC_X_DOMAIN"/>
    <property type="match status" value="1"/>
</dbReference>
<dbReference type="Gene3D" id="3.20.20.190">
    <property type="entry name" value="Phosphatidylinositol (PI) phosphodiesterase"/>
    <property type="match status" value="1"/>
</dbReference>
<dbReference type="GO" id="GO:0008081">
    <property type="term" value="F:phosphoric diester hydrolase activity"/>
    <property type="evidence" value="ECO:0007669"/>
    <property type="project" value="InterPro"/>
</dbReference>
<protein>
    <submittedName>
        <fullName evidence="1">Uncharacterized protein</fullName>
    </submittedName>
</protein>
<dbReference type="EMBL" id="CAJNOI010000007">
    <property type="protein sequence ID" value="CAF0765741.1"/>
    <property type="molecule type" value="Genomic_DNA"/>
</dbReference>